<reference evidence="4 5" key="1">
    <citation type="submission" date="2022-06" db="EMBL/GenBank/DDBJ databases">
        <title>Mesorhizobium sp. strain RP14 Genome sequencing and assembly.</title>
        <authorList>
            <person name="Kim I."/>
        </authorList>
    </citation>
    <scope>NUCLEOTIDE SEQUENCE [LARGE SCALE GENOMIC DNA]</scope>
    <source>
        <strain evidence="5">RP14(2022)</strain>
    </source>
</reference>
<comment type="caution">
    <text evidence="4">The sequence shown here is derived from an EMBL/GenBank/DDBJ whole genome shotgun (WGS) entry which is preliminary data.</text>
</comment>
<dbReference type="PANTHER" id="PTHR11851">
    <property type="entry name" value="METALLOPROTEASE"/>
    <property type="match status" value="1"/>
</dbReference>
<protein>
    <submittedName>
        <fullName evidence="4">Insulinase family protein</fullName>
    </submittedName>
</protein>
<dbReference type="Proteomes" id="UP001205906">
    <property type="component" value="Unassembled WGS sequence"/>
</dbReference>
<keyword evidence="5" id="KW-1185">Reference proteome</keyword>
<dbReference type="InterPro" id="IPR011765">
    <property type="entry name" value="Pept_M16_N"/>
</dbReference>
<feature type="chain" id="PRO_5046663203" evidence="1">
    <location>
        <begin position="21"/>
        <end position="436"/>
    </location>
</feature>
<evidence type="ECO:0000256" key="1">
    <source>
        <dbReference type="SAM" id="SignalP"/>
    </source>
</evidence>
<dbReference type="Pfam" id="PF05193">
    <property type="entry name" value="Peptidase_M16_C"/>
    <property type="match status" value="1"/>
</dbReference>
<keyword evidence="1" id="KW-0732">Signal</keyword>
<dbReference type="RefSeq" id="WP_252815272.1">
    <property type="nucleotide sequence ID" value="NZ_JAMXQS010000001.1"/>
</dbReference>
<accession>A0ABT1C0V9</accession>
<name>A0ABT1C0V9_9HYPH</name>
<dbReference type="Pfam" id="PF00675">
    <property type="entry name" value="Peptidase_M16"/>
    <property type="match status" value="1"/>
</dbReference>
<dbReference type="InterPro" id="IPR011249">
    <property type="entry name" value="Metalloenz_LuxS/M16"/>
</dbReference>
<dbReference type="PANTHER" id="PTHR11851:SF224">
    <property type="entry name" value="PROCESSING PROTEASE"/>
    <property type="match status" value="1"/>
</dbReference>
<dbReference type="Gene3D" id="3.30.830.10">
    <property type="entry name" value="Metalloenzyme, LuxS/M16 peptidase-like"/>
    <property type="match status" value="2"/>
</dbReference>
<dbReference type="SUPFAM" id="SSF63411">
    <property type="entry name" value="LuxS/MPP-like metallohydrolase"/>
    <property type="match status" value="2"/>
</dbReference>
<evidence type="ECO:0000313" key="5">
    <source>
        <dbReference type="Proteomes" id="UP001205906"/>
    </source>
</evidence>
<feature type="domain" description="Peptidase M16 C-terminal" evidence="3">
    <location>
        <begin position="186"/>
        <end position="361"/>
    </location>
</feature>
<evidence type="ECO:0000313" key="4">
    <source>
        <dbReference type="EMBL" id="MCO6048460.1"/>
    </source>
</evidence>
<sequence length="436" mass="47405">MMRRLFAVILFSLAALPAHAIEIKEVVSDKGVKAWLVEDHTLPLLTLRFAFKGGSTQDPEGKEGLSTLMSGLFDEGAGQREREAFQTRLDEIGAEMSFNASQDSMAGSMRLLTENRDEALDLLRDAVNAPRFDREPFERIRAQLLSGIVARANDPQAQASRRWAEALYGKHPYARDDSGTKASLESVTPDGLRALRSRTFARSNLILGVVGDIDPDTLKRELDRVFGDLPADPQLTPVADVQPLLAQEILVPYELPQASIQLAYPGVARDDPRFFAAVLMNQVLGGSDMGSRLFDEVREKRGLAYGIGSSLAGYDHANSLVIGTATRAERAGETLDVIRNVVKGMAEQGPSEEELNAAKRYLIGAYAIGNLGSSSSIASTLVGLQLDHLPIDYMDRRAALIEAVTPEQAKKAAQDLLLTEPAVMIVGPRLTKPVAQ</sequence>
<dbReference type="InterPro" id="IPR007863">
    <property type="entry name" value="Peptidase_M16_C"/>
</dbReference>
<feature type="signal peptide" evidence="1">
    <location>
        <begin position="1"/>
        <end position="20"/>
    </location>
</feature>
<dbReference type="InterPro" id="IPR050361">
    <property type="entry name" value="MPP/UQCRC_Complex"/>
</dbReference>
<dbReference type="EMBL" id="JAMXQS010000001">
    <property type="protein sequence ID" value="MCO6048460.1"/>
    <property type="molecule type" value="Genomic_DNA"/>
</dbReference>
<organism evidence="4 5">
    <name type="scientific">Mesorhizobium liriopis</name>
    <dbReference type="NCBI Taxonomy" id="2953882"/>
    <lineage>
        <taxon>Bacteria</taxon>
        <taxon>Pseudomonadati</taxon>
        <taxon>Pseudomonadota</taxon>
        <taxon>Alphaproteobacteria</taxon>
        <taxon>Hyphomicrobiales</taxon>
        <taxon>Phyllobacteriaceae</taxon>
        <taxon>Mesorhizobium</taxon>
    </lineage>
</organism>
<evidence type="ECO:0000259" key="3">
    <source>
        <dbReference type="Pfam" id="PF05193"/>
    </source>
</evidence>
<proteinExistence type="predicted"/>
<evidence type="ECO:0000259" key="2">
    <source>
        <dbReference type="Pfam" id="PF00675"/>
    </source>
</evidence>
<feature type="domain" description="Peptidase M16 N-terminal" evidence="2">
    <location>
        <begin position="43"/>
        <end position="175"/>
    </location>
</feature>
<gene>
    <name evidence="4" type="ORF">NGM99_01485</name>
</gene>